<keyword evidence="1" id="KW-0812">Transmembrane</keyword>
<sequence length="423" mass="46262">MKTTGLSLDQAPPIIIPFKFFLTASLFSVIVGIFLMIDAEAVFLSRWSPLALGITHLMTVGFLAQVMTGAMIQLLPVLAGSPIPAVTTVSRIIHLSLFAGALMMGLGFIRSPQSVLVTGAGLVLFAITLFLLAMVVSLISSKSRHDNAIPIGLGWMAVIPTLAIGVYMVLGLSGMLTINDMPVLIAVHLSWGLLGWVGIVLFATIIQILPIFYITGEMPVNIRNISFIIVFALLALFSLSQYINSELLAYSLPMIVALFLLLSLALFQMIWKRRRKIVDMTLVFLWTGLICLALAAMVWMLCDNALLVGVLLLGGVCITIPIGIIYKVIPFLCWFHLQSLLVKQGKLSSRLPSMKHYINEVDAKRHYLLHLAAIALTAAATLMPATLARTSGIALSLSSLYFLKNLLFALLRFNKQQRALLDR</sequence>
<evidence type="ECO:0000313" key="3">
    <source>
        <dbReference type="Proteomes" id="UP000094769"/>
    </source>
</evidence>
<name>A0A7Z0VHX3_9GAMM</name>
<gene>
    <name evidence="2" type="ORF">CODIS_38790</name>
</gene>
<evidence type="ECO:0000256" key="1">
    <source>
        <dbReference type="SAM" id="Phobius"/>
    </source>
</evidence>
<feature type="transmembrane region" description="Helical" evidence="1">
    <location>
        <begin position="249"/>
        <end position="271"/>
    </location>
</feature>
<comment type="caution">
    <text evidence="2">The sequence shown here is derived from an EMBL/GenBank/DDBJ whole genome shotgun (WGS) entry which is preliminary data.</text>
</comment>
<feature type="transmembrane region" description="Helical" evidence="1">
    <location>
        <begin position="307"/>
        <end position="337"/>
    </location>
</feature>
<dbReference type="OrthoDB" id="5295665at2"/>
<feature type="transmembrane region" description="Helical" evidence="1">
    <location>
        <begin position="151"/>
        <end position="173"/>
    </location>
</feature>
<dbReference type="RefSeq" id="WP_069128194.1">
    <property type="nucleotide sequence ID" value="NZ_MARB01000032.1"/>
</dbReference>
<keyword evidence="1" id="KW-0472">Membrane</keyword>
<feature type="transmembrane region" description="Helical" evidence="1">
    <location>
        <begin position="115"/>
        <end position="139"/>
    </location>
</feature>
<keyword evidence="1" id="KW-1133">Transmembrane helix</keyword>
<feature type="transmembrane region" description="Helical" evidence="1">
    <location>
        <begin position="92"/>
        <end position="109"/>
    </location>
</feature>
<feature type="transmembrane region" description="Helical" evidence="1">
    <location>
        <begin position="57"/>
        <end position="80"/>
    </location>
</feature>
<dbReference type="AlphaFoldDB" id="A0A7Z0VHX3"/>
<keyword evidence="3" id="KW-1185">Reference proteome</keyword>
<feature type="transmembrane region" description="Helical" evidence="1">
    <location>
        <begin position="193"/>
        <end position="213"/>
    </location>
</feature>
<protein>
    <submittedName>
        <fullName evidence="2">Uncharacterized protein</fullName>
    </submittedName>
</protein>
<proteinExistence type="predicted"/>
<accession>A0A7Z0VHX3</accession>
<dbReference type="EMBL" id="MARB01000032">
    <property type="protein sequence ID" value="ODJ85905.1"/>
    <property type="molecule type" value="Genomic_DNA"/>
</dbReference>
<organism evidence="2 3">
    <name type="scientific">Candidatus Thiodiazotropha endolucinida</name>
    <dbReference type="NCBI Taxonomy" id="1655433"/>
    <lineage>
        <taxon>Bacteria</taxon>
        <taxon>Pseudomonadati</taxon>
        <taxon>Pseudomonadota</taxon>
        <taxon>Gammaproteobacteria</taxon>
        <taxon>Chromatiales</taxon>
        <taxon>Sedimenticolaceae</taxon>
        <taxon>Candidatus Thiodiazotropha</taxon>
    </lineage>
</organism>
<reference evidence="2 3" key="1">
    <citation type="submission" date="2016-06" db="EMBL/GenBank/DDBJ databases">
        <title>Genome sequence of endosymbiont of Candidatus Endolucinida thiodiazotropha.</title>
        <authorList>
            <person name="Poehlein A."/>
            <person name="Koenig S."/>
            <person name="Heiden S.E."/>
            <person name="Thuermer A."/>
            <person name="Voget S."/>
            <person name="Daniel R."/>
            <person name="Markert S."/>
            <person name="Gros O."/>
            <person name="Schweder T."/>
        </authorList>
    </citation>
    <scope>NUCLEOTIDE SEQUENCE [LARGE SCALE GENOMIC DNA]</scope>
    <source>
        <strain evidence="2 3">COS</strain>
    </source>
</reference>
<dbReference type="Proteomes" id="UP000094769">
    <property type="component" value="Unassembled WGS sequence"/>
</dbReference>
<feature type="transmembrane region" description="Helical" evidence="1">
    <location>
        <begin position="393"/>
        <end position="413"/>
    </location>
</feature>
<feature type="transmembrane region" description="Helical" evidence="1">
    <location>
        <begin position="20"/>
        <end position="37"/>
    </location>
</feature>
<evidence type="ECO:0000313" key="2">
    <source>
        <dbReference type="EMBL" id="ODJ85905.1"/>
    </source>
</evidence>
<feature type="transmembrane region" description="Helical" evidence="1">
    <location>
        <begin position="225"/>
        <end position="243"/>
    </location>
</feature>
<feature type="transmembrane region" description="Helical" evidence="1">
    <location>
        <begin position="283"/>
        <end position="301"/>
    </location>
</feature>
<feature type="transmembrane region" description="Helical" evidence="1">
    <location>
        <begin position="367"/>
        <end position="387"/>
    </location>
</feature>